<gene>
    <name evidence="1" type="ORF">RPERSI_LOCUS29690</name>
</gene>
<name>A0ACA9SEP9_9GLOM</name>
<evidence type="ECO:0000313" key="1">
    <source>
        <dbReference type="EMBL" id="CAG8835810.1"/>
    </source>
</evidence>
<organism evidence="1 2">
    <name type="scientific">Racocetra persica</name>
    <dbReference type="NCBI Taxonomy" id="160502"/>
    <lineage>
        <taxon>Eukaryota</taxon>
        <taxon>Fungi</taxon>
        <taxon>Fungi incertae sedis</taxon>
        <taxon>Mucoromycota</taxon>
        <taxon>Glomeromycotina</taxon>
        <taxon>Glomeromycetes</taxon>
        <taxon>Diversisporales</taxon>
        <taxon>Gigasporaceae</taxon>
        <taxon>Racocetra</taxon>
    </lineage>
</organism>
<evidence type="ECO:0000313" key="2">
    <source>
        <dbReference type="Proteomes" id="UP000789920"/>
    </source>
</evidence>
<reference evidence="1" key="1">
    <citation type="submission" date="2021-06" db="EMBL/GenBank/DDBJ databases">
        <authorList>
            <person name="Kallberg Y."/>
            <person name="Tangrot J."/>
            <person name="Rosling A."/>
        </authorList>
    </citation>
    <scope>NUCLEOTIDE SEQUENCE</scope>
    <source>
        <strain evidence="1">MA461A</strain>
    </source>
</reference>
<protein>
    <submittedName>
        <fullName evidence="1">15286_t:CDS:1</fullName>
    </submittedName>
</protein>
<sequence>VGLAYIILCDILAIADNDYSAGVIMDLAISASFLPVTIFGLFACCCE</sequence>
<dbReference type="EMBL" id="CAJVQC010112841">
    <property type="protein sequence ID" value="CAG8835810.1"/>
    <property type="molecule type" value="Genomic_DNA"/>
</dbReference>
<feature type="non-terminal residue" evidence="1">
    <location>
        <position position="1"/>
    </location>
</feature>
<proteinExistence type="predicted"/>
<feature type="non-terminal residue" evidence="1">
    <location>
        <position position="47"/>
    </location>
</feature>
<keyword evidence="2" id="KW-1185">Reference proteome</keyword>
<comment type="caution">
    <text evidence="1">The sequence shown here is derived from an EMBL/GenBank/DDBJ whole genome shotgun (WGS) entry which is preliminary data.</text>
</comment>
<dbReference type="Proteomes" id="UP000789920">
    <property type="component" value="Unassembled WGS sequence"/>
</dbReference>
<accession>A0ACA9SEP9</accession>